<dbReference type="PANTHER" id="PTHR47510">
    <property type="entry name" value="REVERSE TRANSCRIPTASE DOMAIN-CONTAINING PROTEIN"/>
    <property type="match status" value="1"/>
</dbReference>
<dbReference type="EMBL" id="JALNTZ010000003">
    <property type="protein sequence ID" value="KAJ3660050.1"/>
    <property type="molecule type" value="Genomic_DNA"/>
</dbReference>
<protein>
    <submittedName>
        <fullName evidence="1">Uncharacterized protein</fullName>
    </submittedName>
</protein>
<keyword evidence="2" id="KW-1185">Reference proteome</keyword>
<dbReference type="PANTHER" id="PTHR47510:SF3">
    <property type="entry name" value="ENDO_EXONUCLEASE_PHOSPHATASE DOMAIN-CONTAINING PROTEIN"/>
    <property type="match status" value="1"/>
</dbReference>
<reference evidence="1" key="1">
    <citation type="journal article" date="2023" name="G3 (Bethesda)">
        <title>Whole genome assemblies of Zophobas morio and Tenebrio molitor.</title>
        <authorList>
            <person name="Kaur S."/>
            <person name="Stinson S.A."/>
            <person name="diCenzo G.C."/>
        </authorList>
    </citation>
    <scope>NUCLEOTIDE SEQUENCE</scope>
    <source>
        <strain evidence="1">QUZm001</strain>
    </source>
</reference>
<evidence type="ECO:0000313" key="1">
    <source>
        <dbReference type="EMBL" id="KAJ3660050.1"/>
    </source>
</evidence>
<proteinExistence type="predicted"/>
<dbReference type="AlphaFoldDB" id="A0AA38MJP4"/>
<sequence length="200" mass="22439">MVRRNGSFNGNDSQDRFELLRAGWKALNKSYKSKIIDAKKTHWQNYVSSSTRNSNDPWGGVYKLLRGKKGPTDLMAVEVNGRIAGSWLEAAETLLNRFFGPATDLPLVEETEMLRDALEETVVTQDMVKKCLSKIKGRKAPGLDGFTGTMLKKLFLTAPDYILAIINKCFSEGTFPKQWKVAKVIILLKSPDKPKTSQIL</sequence>
<evidence type="ECO:0000313" key="2">
    <source>
        <dbReference type="Proteomes" id="UP001168821"/>
    </source>
</evidence>
<accession>A0AA38MJP4</accession>
<dbReference type="Proteomes" id="UP001168821">
    <property type="component" value="Unassembled WGS sequence"/>
</dbReference>
<name>A0AA38MJP4_9CUCU</name>
<organism evidence="1 2">
    <name type="scientific">Zophobas morio</name>
    <dbReference type="NCBI Taxonomy" id="2755281"/>
    <lineage>
        <taxon>Eukaryota</taxon>
        <taxon>Metazoa</taxon>
        <taxon>Ecdysozoa</taxon>
        <taxon>Arthropoda</taxon>
        <taxon>Hexapoda</taxon>
        <taxon>Insecta</taxon>
        <taxon>Pterygota</taxon>
        <taxon>Neoptera</taxon>
        <taxon>Endopterygota</taxon>
        <taxon>Coleoptera</taxon>
        <taxon>Polyphaga</taxon>
        <taxon>Cucujiformia</taxon>
        <taxon>Tenebrionidae</taxon>
        <taxon>Zophobas</taxon>
    </lineage>
</organism>
<comment type="caution">
    <text evidence="1">The sequence shown here is derived from an EMBL/GenBank/DDBJ whole genome shotgun (WGS) entry which is preliminary data.</text>
</comment>
<gene>
    <name evidence="1" type="ORF">Zmor_011705</name>
</gene>